<evidence type="ECO:0000313" key="1">
    <source>
        <dbReference type="EMBL" id="QED39099.1"/>
    </source>
</evidence>
<sequence>MEWKRREDSGQFESCQLSVVGCRLWVVGCGLKKWKVESGEWKVGAKVLVVSYRLWVGVVGCGL</sequence>
<protein>
    <submittedName>
        <fullName evidence="1">Uncharacterized protein</fullName>
    </submittedName>
</protein>
<dbReference type="Proteomes" id="UP000321954">
    <property type="component" value="Chromosome"/>
</dbReference>
<gene>
    <name evidence="1" type="ORF">FK178_09860</name>
</gene>
<accession>A0A5B8YS81</accession>
<dbReference type="KEGG" id="anp:FK178_09860"/>
<keyword evidence="2" id="KW-1185">Reference proteome</keyword>
<name>A0A5B8YS81_9FLAO</name>
<evidence type="ECO:0000313" key="2">
    <source>
        <dbReference type="Proteomes" id="UP000321954"/>
    </source>
</evidence>
<dbReference type="AlphaFoldDB" id="A0A5B8YS81"/>
<dbReference type="EMBL" id="CP042476">
    <property type="protein sequence ID" value="QED39099.1"/>
    <property type="molecule type" value="Genomic_DNA"/>
</dbReference>
<proteinExistence type="predicted"/>
<organism evidence="1 2">
    <name type="scientific">Antarcticibacterium arcticum</name>
    <dbReference type="NCBI Taxonomy" id="2585771"/>
    <lineage>
        <taxon>Bacteria</taxon>
        <taxon>Pseudomonadati</taxon>
        <taxon>Bacteroidota</taxon>
        <taxon>Flavobacteriia</taxon>
        <taxon>Flavobacteriales</taxon>
        <taxon>Flavobacteriaceae</taxon>
        <taxon>Antarcticibacterium</taxon>
    </lineage>
</organism>
<reference evidence="1 2" key="1">
    <citation type="submission" date="2019-08" db="EMBL/GenBank/DDBJ databases">
        <title>Antarcticibacterium arcticum sp. nov., a bacterium isolated from marine sediment of the Canadian Beaufort Sea.</title>
        <authorList>
            <person name="Lee Y.M."/>
            <person name="Baek K."/>
            <person name="Lee D.-H."/>
            <person name="Shin S.C."/>
            <person name="Jin Y.K."/>
            <person name="Park Y."/>
        </authorList>
    </citation>
    <scope>NUCLEOTIDE SEQUENCE [LARGE SCALE GENOMIC DNA]</scope>
    <source>
        <strain evidence="1 2">PAMC 28998</strain>
    </source>
</reference>